<protein>
    <submittedName>
        <fullName evidence="2">Nicotinic acid mononucleotide adenyltransferase</fullName>
    </submittedName>
</protein>
<keyword evidence="3" id="KW-1185">Reference proteome</keyword>
<reference evidence="2" key="1">
    <citation type="submission" date="2022-04" db="EMBL/GenBank/DDBJ databases">
        <authorList>
            <person name="Ren T."/>
        </authorList>
    </citation>
    <scope>NUCLEOTIDE SEQUENCE</scope>
    <source>
        <strain evidence="2">F63249</strain>
    </source>
</reference>
<accession>A0ABT0H9F9</accession>
<dbReference type="Proteomes" id="UP001203687">
    <property type="component" value="Unassembled WGS sequence"/>
</dbReference>
<dbReference type="EMBL" id="JALPQF010000009">
    <property type="protein sequence ID" value="MCK8480998.1"/>
    <property type="molecule type" value="Genomic_DNA"/>
</dbReference>
<organism evidence="2 3">
    <name type="scientific">Psychroserpens algicola</name>
    <dbReference type="NCBI Taxonomy" id="1719034"/>
    <lineage>
        <taxon>Bacteria</taxon>
        <taxon>Pseudomonadati</taxon>
        <taxon>Bacteroidota</taxon>
        <taxon>Flavobacteriia</taxon>
        <taxon>Flavobacteriales</taxon>
        <taxon>Flavobacteriaceae</taxon>
        <taxon>Psychroserpens</taxon>
    </lineage>
</organism>
<gene>
    <name evidence="2" type="ORF">MUY34_10210</name>
</gene>
<sequence length="118" mass="13384">MKKIFAILLMFSVTLTFAQETKKVDVNKDGDLTVATYYYDNGAIEQQGTFNEEGQLHGIWTSYNLDGDKVMVGNYVNGKKVGKWLFWSNNKLKEVDYVDSKIASVSEWTDKVQVAISN</sequence>
<name>A0ABT0H9F9_9FLAO</name>
<keyword evidence="1" id="KW-0732">Signal</keyword>
<evidence type="ECO:0000313" key="3">
    <source>
        <dbReference type="Proteomes" id="UP001203687"/>
    </source>
</evidence>
<comment type="caution">
    <text evidence="2">The sequence shown here is derived from an EMBL/GenBank/DDBJ whole genome shotgun (WGS) entry which is preliminary data.</text>
</comment>
<dbReference type="Gene3D" id="2.20.110.10">
    <property type="entry name" value="Histone H3 K4-specific methyltransferase SET7/9 N-terminal domain"/>
    <property type="match status" value="1"/>
</dbReference>
<evidence type="ECO:0000313" key="2">
    <source>
        <dbReference type="EMBL" id="MCK8480998.1"/>
    </source>
</evidence>
<feature type="chain" id="PRO_5045877587" evidence="1">
    <location>
        <begin position="19"/>
        <end position="118"/>
    </location>
</feature>
<dbReference type="SUPFAM" id="SSF82185">
    <property type="entry name" value="Histone H3 K4-specific methyltransferase SET7/9 N-terminal domain"/>
    <property type="match status" value="1"/>
</dbReference>
<dbReference type="RefSeq" id="WP_248413016.1">
    <property type="nucleotide sequence ID" value="NZ_JALPQF010000009.1"/>
</dbReference>
<feature type="signal peptide" evidence="1">
    <location>
        <begin position="1"/>
        <end position="18"/>
    </location>
</feature>
<proteinExistence type="predicted"/>
<evidence type="ECO:0000256" key="1">
    <source>
        <dbReference type="SAM" id="SignalP"/>
    </source>
</evidence>